<feature type="transmembrane region" description="Helical" evidence="1">
    <location>
        <begin position="57"/>
        <end position="79"/>
    </location>
</feature>
<dbReference type="Proteomes" id="UP000838763">
    <property type="component" value="Unassembled WGS sequence"/>
</dbReference>
<name>A0A9P1H5B6_9PEZI</name>
<keyword evidence="1" id="KW-1133">Transmembrane helix</keyword>
<feature type="domain" description="Putative ER transporter 6TM N-terminal" evidence="2">
    <location>
        <begin position="104"/>
        <end position="288"/>
    </location>
</feature>
<keyword evidence="4" id="KW-1185">Reference proteome</keyword>
<feature type="transmembrane region" description="Helical" evidence="1">
    <location>
        <begin position="540"/>
        <end position="557"/>
    </location>
</feature>
<dbReference type="EMBL" id="CALLCH030000012">
    <property type="protein sequence ID" value="CAI4215630.1"/>
    <property type="molecule type" value="Genomic_DNA"/>
</dbReference>
<comment type="caution">
    <text evidence="3">The sequence shown here is derived from an EMBL/GenBank/DDBJ whole genome shotgun (WGS) entry which is preliminary data.</text>
</comment>
<sequence>MDEPPTETRTSRARWLNPKTWWSALDMDVETLLKMMKGALPPVLCIAIFQADSFLKILSLCLIATALSFALCCLAIFCADKARQGNSAATVQGPYFTYNPDAAAVCGVFLFFMIWYSSYQDPGVCFSLLAVVVLTRASSVATFTEGLDFMWRITKAFLLGFAMATGVSLFILPSTSRGAVFATTQAYVAQAQIALDALVDFVNETPDDVLLATPALLDAELEPVETVQTLRTAVDTDSIGAVRQKIAQALGALNALDAQMQTNLGYAKIEVAWGRLSAADLERWPTHVLDELAQLTRVGLQYFLNELQVSPAPWSQFHHAKPKTSQPDGIELEDVDGASVHLDPTSPTFLDDFTRCLKDLSRRKRAIEQLVKHSEEVDGRAEDFSGIQHEYCLALYLFYMEDLVANSVYSLVSFAKSKVDDGTMSRSRLIYPTFLEYYRHDGEPREEEEESSVYSNCSVPREFQDGATVTDPIHLIPTHFWERWAGKLGKVARFLGSDLSMFGLRVAAASLCLGIVALLQDSQEFLSANAFYIYVKMPKYFGTSVIAIITLNVAIGYEVNADKLGHEASEANGQPYYPLYLFSPYKFFAVAIGCAVSFIWVIFPYPITAKSRPPRRDRGETIRSVVYPQEQLQAISLDLYKKQLRAPAGGKFPIRPYEGMISATQQSLNIITLMAYIGRTMSSETSRSSTSDGTELADPADGTSGWVSNLAAAALESTDFQSHSTTALLCHLGAAMMSSQPLPPFLGVSESFPLAKQLRRLNDELLHIRNARYPAFVAFIALEVLKTTFNKELKILLE</sequence>
<feature type="transmembrane region" description="Helical" evidence="1">
    <location>
        <begin position="156"/>
        <end position="175"/>
    </location>
</feature>
<protein>
    <recommendedName>
        <fullName evidence="2">Putative ER transporter 6TM N-terminal domain-containing protein</fullName>
    </recommendedName>
</protein>
<evidence type="ECO:0000313" key="3">
    <source>
        <dbReference type="EMBL" id="CAI4215630.1"/>
    </source>
</evidence>
<evidence type="ECO:0000256" key="1">
    <source>
        <dbReference type="SAM" id="Phobius"/>
    </source>
</evidence>
<dbReference type="InterPro" id="IPR018823">
    <property type="entry name" value="ArAE_2_N"/>
</dbReference>
<accession>A0A9P1H5B6</accession>
<feature type="transmembrane region" description="Helical" evidence="1">
    <location>
        <begin position="100"/>
        <end position="118"/>
    </location>
</feature>
<dbReference type="OrthoDB" id="2274698at2759"/>
<dbReference type="AlphaFoldDB" id="A0A9P1H5B6"/>
<feature type="transmembrane region" description="Helical" evidence="1">
    <location>
        <begin position="124"/>
        <end position="144"/>
    </location>
</feature>
<keyword evidence="1" id="KW-0472">Membrane</keyword>
<evidence type="ECO:0000313" key="4">
    <source>
        <dbReference type="Proteomes" id="UP000838763"/>
    </source>
</evidence>
<dbReference type="PANTHER" id="PTHR37994">
    <property type="entry name" value="ARAE_2_N DOMAIN-CONTAINING PROTEIN-RELATED"/>
    <property type="match status" value="1"/>
</dbReference>
<dbReference type="PANTHER" id="PTHR37994:SF4">
    <property type="entry name" value="ER TRANSPORTER 6TM N-TERMINAL DOMAIN-CONTAINING PROTEIN-RELATED"/>
    <property type="match status" value="1"/>
</dbReference>
<reference evidence="3" key="1">
    <citation type="submission" date="2022-11" db="EMBL/GenBank/DDBJ databases">
        <authorList>
            <person name="Scott C."/>
            <person name="Bruce N."/>
        </authorList>
    </citation>
    <scope>NUCLEOTIDE SEQUENCE</scope>
</reference>
<evidence type="ECO:0000259" key="2">
    <source>
        <dbReference type="Pfam" id="PF10337"/>
    </source>
</evidence>
<organism evidence="3 4">
    <name type="scientific">Parascedosporium putredinis</name>
    <dbReference type="NCBI Taxonomy" id="1442378"/>
    <lineage>
        <taxon>Eukaryota</taxon>
        <taxon>Fungi</taxon>
        <taxon>Dikarya</taxon>
        <taxon>Ascomycota</taxon>
        <taxon>Pezizomycotina</taxon>
        <taxon>Sordariomycetes</taxon>
        <taxon>Hypocreomycetidae</taxon>
        <taxon>Microascales</taxon>
        <taxon>Microascaceae</taxon>
        <taxon>Parascedosporium</taxon>
    </lineage>
</organism>
<keyword evidence="1" id="KW-0812">Transmembrane</keyword>
<dbReference type="Pfam" id="PF10337">
    <property type="entry name" value="ArAE_2_N"/>
    <property type="match status" value="1"/>
</dbReference>
<feature type="transmembrane region" description="Helical" evidence="1">
    <location>
        <begin position="587"/>
        <end position="608"/>
    </location>
</feature>
<gene>
    <name evidence="3" type="ORF">PPNO1_LOCUS5338</name>
</gene>
<proteinExistence type="predicted"/>